<proteinExistence type="predicted"/>
<evidence type="ECO:0000313" key="1">
    <source>
        <dbReference type="EMBL" id="KAL2645039.1"/>
    </source>
</evidence>
<dbReference type="EMBL" id="JBHFFA010000002">
    <property type="protein sequence ID" value="KAL2645039.1"/>
    <property type="molecule type" value="Genomic_DNA"/>
</dbReference>
<dbReference type="Proteomes" id="UP001605036">
    <property type="component" value="Unassembled WGS sequence"/>
</dbReference>
<comment type="caution">
    <text evidence="1">The sequence shown here is derived from an EMBL/GenBank/DDBJ whole genome shotgun (WGS) entry which is preliminary data.</text>
</comment>
<evidence type="ECO:0000313" key="2">
    <source>
        <dbReference type="Proteomes" id="UP001605036"/>
    </source>
</evidence>
<name>A0ABD1ZC97_9MARC</name>
<organism evidence="1 2">
    <name type="scientific">Riccia fluitans</name>
    <dbReference type="NCBI Taxonomy" id="41844"/>
    <lineage>
        <taxon>Eukaryota</taxon>
        <taxon>Viridiplantae</taxon>
        <taxon>Streptophyta</taxon>
        <taxon>Embryophyta</taxon>
        <taxon>Marchantiophyta</taxon>
        <taxon>Marchantiopsida</taxon>
        <taxon>Marchantiidae</taxon>
        <taxon>Marchantiales</taxon>
        <taxon>Ricciaceae</taxon>
        <taxon>Riccia</taxon>
    </lineage>
</organism>
<sequence>MLAKGQELQYIRAQPRVPCVVVDGVLLCEVDFLRSRGRIINLLTGRARSIPYPPNMDGELRSTADRSFYSSVVETDRNQVVLYGIVKESQGLHRFDRHVFDSGSQSWSMRVTAAYFECDCTHYAYLEGHMYFICSTVALMEEVALHVGCVGFGDEQLRVSQKEILLDMKWAILSGVLRCGSRIIAFVVLGEEDGDVAHLHEVNTHTLGLSYLSSGLLEGFSGFGPGDNSATSFPPNVIAHRNWIFFYGHSCLCSFDLESGE</sequence>
<dbReference type="AlphaFoldDB" id="A0ABD1ZC97"/>
<protein>
    <recommendedName>
        <fullName evidence="3">Recombination activating protein 2</fullName>
    </recommendedName>
</protein>
<gene>
    <name evidence="1" type="ORF">R1flu_012626</name>
</gene>
<evidence type="ECO:0008006" key="3">
    <source>
        <dbReference type="Google" id="ProtNLM"/>
    </source>
</evidence>
<accession>A0ABD1ZC97</accession>
<reference evidence="1 2" key="1">
    <citation type="submission" date="2024-09" db="EMBL/GenBank/DDBJ databases">
        <title>Chromosome-scale assembly of Riccia fluitans.</title>
        <authorList>
            <person name="Paukszto L."/>
            <person name="Sawicki J."/>
            <person name="Karawczyk K."/>
            <person name="Piernik-Szablinska J."/>
            <person name="Szczecinska M."/>
            <person name="Mazdziarz M."/>
        </authorList>
    </citation>
    <scope>NUCLEOTIDE SEQUENCE [LARGE SCALE GENOMIC DNA]</scope>
    <source>
        <strain evidence="1">Rf_01</strain>
        <tissue evidence="1">Aerial parts of the thallus</tissue>
    </source>
</reference>
<keyword evidence="2" id="KW-1185">Reference proteome</keyword>